<dbReference type="InterPro" id="IPR016039">
    <property type="entry name" value="Thiolase-like"/>
</dbReference>
<dbReference type="SMART" id="SM00823">
    <property type="entry name" value="PKS_PP"/>
    <property type="match status" value="2"/>
</dbReference>
<feature type="active site" description="Proton acceptor; for dehydratase activity" evidence="9">
    <location>
        <position position="978"/>
    </location>
</feature>
<dbReference type="PROSITE" id="PS00012">
    <property type="entry name" value="PHOSPHOPANTETHEINE"/>
    <property type="match status" value="2"/>
</dbReference>
<dbReference type="SMART" id="SM00822">
    <property type="entry name" value="PKS_KR"/>
    <property type="match status" value="2"/>
</dbReference>
<evidence type="ECO:0000256" key="4">
    <source>
        <dbReference type="ARBA" id="ARBA00022553"/>
    </source>
</evidence>
<evidence type="ECO:0000256" key="3">
    <source>
        <dbReference type="ARBA" id="ARBA00022450"/>
    </source>
</evidence>
<feature type="domain" description="Carrier" evidence="11">
    <location>
        <begin position="3477"/>
        <end position="3552"/>
    </location>
</feature>
<dbReference type="InterPro" id="IPR020841">
    <property type="entry name" value="PKS_Beta-ketoAc_synthase_dom"/>
</dbReference>
<dbReference type="EMBL" id="CP024985">
    <property type="protein sequence ID" value="ATZ22473.1"/>
    <property type="molecule type" value="Genomic_DNA"/>
</dbReference>
<comment type="cofactor">
    <cofactor evidence="1">
        <name>pantetheine 4'-phosphate</name>
        <dbReference type="ChEBI" id="CHEBI:47942"/>
    </cofactor>
</comment>
<dbReference type="InterPro" id="IPR050091">
    <property type="entry name" value="PKS_NRPS_Biosynth_Enz"/>
</dbReference>
<dbReference type="SMART" id="SM00825">
    <property type="entry name" value="PKS_KS"/>
    <property type="match status" value="2"/>
</dbReference>
<dbReference type="InterPro" id="IPR014031">
    <property type="entry name" value="Ketoacyl_synth_C"/>
</dbReference>
<keyword evidence="8 14" id="KW-0012">Acyltransferase</keyword>
<dbReference type="GO" id="GO:0033068">
    <property type="term" value="P:macrolide biosynthetic process"/>
    <property type="evidence" value="ECO:0007669"/>
    <property type="project" value="UniProtKB-ARBA"/>
</dbReference>
<keyword evidence="3" id="KW-0596">Phosphopantetheine</keyword>
<dbReference type="FunFam" id="1.10.1200.10:FF:000007">
    <property type="entry name" value="Probable polyketide synthase pks17"/>
    <property type="match status" value="2"/>
</dbReference>
<feature type="region of interest" description="Disordered" evidence="10">
    <location>
        <begin position="2792"/>
        <end position="2811"/>
    </location>
</feature>
<dbReference type="InterPro" id="IPR036736">
    <property type="entry name" value="ACP-like_sf"/>
</dbReference>
<comment type="pathway">
    <text evidence="2">Antibiotic biosynthesis.</text>
</comment>
<dbReference type="InterPro" id="IPR018201">
    <property type="entry name" value="Ketoacyl_synth_AS"/>
</dbReference>
<dbReference type="InterPro" id="IPR016035">
    <property type="entry name" value="Acyl_Trfase/lysoPLipase"/>
</dbReference>
<evidence type="ECO:0000256" key="1">
    <source>
        <dbReference type="ARBA" id="ARBA00001957"/>
    </source>
</evidence>
<keyword evidence="5 14" id="KW-0808">Transferase</keyword>
<feature type="region of interest" description="Disordered" evidence="10">
    <location>
        <begin position="463"/>
        <end position="486"/>
    </location>
</feature>
<dbReference type="Pfam" id="PF02801">
    <property type="entry name" value="Ketoacyl-synt_C"/>
    <property type="match status" value="2"/>
</dbReference>
<evidence type="ECO:0000256" key="5">
    <source>
        <dbReference type="ARBA" id="ARBA00022679"/>
    </source>
</evidence>
<dbReference type="InterPro" id="IPR020807">
    <property type="entry name" value="PKS_DH"/>
</dbReference>
<dbReference type="InterPro" id="IPR009081">
    <property type="entry name" value="PP-bd_ACP"/>
</dbReference>
<protein>
    <submittedName>
        <fullName evidence="14">Phenolphthiocerol synthesis polyketide synthase type I Pks15/1</fullName>
        <ecNumber evidence="14">2.3.1.41</ecNumber>
    </submittedName>
</protein>
<keyword evidence="15" id="KW-1185">Reference proteome</keyword>
<dbReference type="Pfam" id="PF16197">
    <property type="entry name" value="KAsynt_C_assoc"/>
    <property type="match status" value="2"/>
</dbReference>
<dbReference type="GO" id="GO:0006633">
    <property type="term" value="P:fatty acid biosynthetic process"/>
    <property type="evidence" value="ECO:0007669"/>
    <property type="project" value="InterPro"/>
</dbReference>
<dbReference type="InterPro" id="IPR006162">
    <property type="entry name" value="Ppantetheine_attach_site"/>
</dbReference>
<dbReference type="SUPFAM" id="SSF55048">
    <property type="entry name" value="Probable ACP-binding domain of malonyl-CoA ACP transacylase"/>
    <property type="match status" value="2"/>
</dbReference>
<dbReference type="PROSITE" id="PS52019">
    <property type="entry name" value="PKS_MFAS_DH"/>
    <property type="match status" value="2"/>
</dbReference>
<dbReference type="Proteomes" id="UP000231791">
    <property type="component" value="Chromosome"/>
</dbReference>
<feature type="compositionally biased region" description="Basic and acidic residues" evidence="10">
    <location>
        <begin position="2793"/>
        <end position="2806"/>
    </location>
</feature>
<evidence type="ECO:0000256" key="9">
    <source>
        <dbReference type="PROSITE-ProRule" id="PRU01363"/>
    </source>
</evidence>
<evidence type="ECO:0000256" key="7">
    <source>
        <dbReference type="ARBA" id="ARBA00023268"/>
    </source>
</evidence>
<dbReference type="InterPro" id="IPR036291">
    <property type="entry name" value="NAD(P)-bd_dom_sf"/>
</dbReference>
<dbReference type="InterPro" id="IPR013968">
    <property type="entry name" value="PKS_KR"/>
</dbReference>
<dbReference type="InterPro" id="IPR049551">
    <property type="entry name" value="PKS_DH_C"/>
</dbReference>
<dbReference type="InterPro" id="IPR032821">
    <property type="entry name" value="PKS_assoc"/>
</dbReference>
<dbReference type="PROSITE" id="PS00606">
    <property type="entry name" value="KS3_1"/>
    <property type="match status" value="2"/>
</dbReference>
<feature type="domain" description="Ketosynthase family 3 (KS3)" evidence="12">
    <location>
        <begin position="1801"/>
        <end position="2225"/>
    </location>
</feature>
<dbReference type="SUPFAM" id="SSF47336">
    <property type="entry name" value="ACP-like"/>
    <property type="match status" value="2"/>
</dbReference>
<dbReference type="InterPro" id="IPR049900">
    <property type="entry name" value="PKS_mFAS_DH"/>
</dbReference>
<dbReference type="GO" id="GO:0004315">
    <property type="term" value="F:3-oxoacyl-[acyl-carrier-protein] synthase activity"/>
    <property type="evidence" value="ECO:0007669"/>
    <property type="project" value="UniProtKB-EC"/>
</dbReference>
<dbReference type="FunFam" id="3.40.366.10:FF:000002">
    <property type="entry name" value="Probable polyketide synthase 2"/>
    <property type="match status" value="2"/>
</dbReference>
<organism evidence="14 15">
    <name type="scientific">Streptomyces lavendulae subsp. lavendulae</name>
    <dbReference type="NCBI Taxonomy" id="58340"/>
    <lineage>
        <taxon>Bacteria</taxon>
        <taxon>Bacillati</taxon>
        <taxon>Actinomycetota</taxon>
        <taxon>Actinomycetes</taxon>
        <taxon>Kitasatosporales</taxon>
        <taxon>Streptomycetaceae</taxon>
        <taxon>Streptomyces</taxon>
    </lineage>
</organism>
<evidence type="ECO:0000256" key="10">
    <source>
        <dbReference type="SAM" id="MobiDB-lite"/>
    </source>
</evidence>
<dbReference type="SUPFAM" id="SSF52151">
    <property type="entry name" value="FabD/lysophospholipase-like"/>
    <property type="match status" value="2"/>
</dbReference>
<dbReference type="InterPro" id="IPR016036">
    <property type="entry name" value="Malonyl_transacylase_ACP-bd"/>
</dbReference>
<dbReference type="PANTHER" id="PTHR43775">
    <property type="entry name" value="FATTY ACID SYNTHASE"/>
    <property type="match status" value="1"/>
</dbReference>
<dbReference type="Pfam" id="PF14765">
    <property type="entry name" value="PS-DH"/>
    <property type="match status" value="2"/>
</dbReference>
<feature type="active site" description="Proton donor; for dehydratase activity" evidence="9">
    <location>
        <position position="2907"/>
    </location>
</feature>
<dbReference type="InterPro" id="IPR049552">
    <property type="entry name" value="PKS_DH_N"/>
</dbReference>
<dbReference type="Pfam" id="PF00698">
    <property type="entry name" value="Acyl_transf_1"/>
    <property type="match status" value="2"/>
</dbReference>
<dbReference type="InterPro" id="IPR042104">
    <property type="entry name" value="PKS_dehydratase_sf"/>
</dbReference>
<evidence type="ECO:0000259" key="11">
    <source>
        <dbReference type="PROSITE" id="PS50075"/>
    </source>
</evidence>
<dbReference type="Gene3D" id="3.30.70.3290">
    <property type="match status" value="2"/>
</dbReference>
<feature type="region of interest" description="C-terminal hotdog fold" evidence="9">
    <location>
        <begin position="1082"/>
        <end position="1226"/>
    </location>
</feature>
<evidence type="ECO:0000256" key="8">
    <source>
        <dbReference type="ARBA" id="ARBA00023315"/>
    </source>
</evidence>
<sequence length="3640" mass="376926">MSDLQANNNEEKLRYFLKRVSADLHEARERLRDLDAAQHEPIAIVAMSCRFPGGITSPEGLWQFLTDGGDAITEFPADRGWDLESLYDPDPDTRGTSHVREGGFLDGIDLFDAGLFEISPREALTMDPQQRILLESCWETFERAGIDPTSLKGSRTGVFTGVMYHDHTSVLQQAVEDVDGYIGTGSAASVVSGRVSYTFGLEGPAVTVDTACSSSLVALHLAVQALRRSECDLALAGGVTAMLTPTSFVDFSRQRGLAADGRCKPFAAAADGTGWSEGLGMLLVERLSDARRNGHPVLAVVRGSAVNQDGASNGLTAPNGPSQQRVIRRALTDAGLSATEVDAVEAHGTGTRLGDPIEAQALLATYGRGRSAERPLWLGSLKSNIGHTQAAAGVGGIIKMVEAMRHGVLPRTLHVDAPTPHVDWSSTTVRLLTEPVEWAEHGDRPRRAAVSSFGFSGTNAHVVIEQPPRPEPGPADGESAPAQDPARATPVLLSAKNEAALRGQAARLLRHTEEHPDQSLADLGLSTATTRAALDHRAAIVASDREDLRRALERLAQDAPTAGAGSGGLVTGVVAPRQTVAFLFSGQGSQRPGMGRELYAAFTVFAEAFDDVCAALAPHLERPVKDVVFGDDAELLNQTGYTQPALFAVEVALFRLVESWGVRPDLLAGHSVGEFAAAHVAGVFSLEDAAALVAARGRLMQELPPAGVMVAVEASEEEVRDLLAGFEDRAGIAAVNGPSAVVVSGASDAVAAVVDRLAADGRRTKRLSVSHAFHSPLMDPMLDGFRKVAEGVSFKAPTVPVVSTLTGAPVSGEEFCSVDYWVRHVREAVRFADAVTALAGEGVSTFLEIGPGGVLTAMAQTVLEDADAAVIPVLRADRDAEEVAVTTALARLHVHGIPVDWTAVLAGRGARRVDLPTYAFQREHYRLETRPAAGDLTRTGLRPADHALLGAVVTLADGEGVLLTGRVSLATHPWLADHVVLGAALLPGTALVELALRAGDQVGYGRIEELTLEAPLLLPEQGGAQLQVVVDGPDTNGARAVRVYARHDDAMEADAWTCHASGLLSAGTGAAPGLAEWPPAGAEPLDAGALYDRMAGLGLEYGPVFRGVRAGWRRGEELFAEIALPDGTDVTGFGLHPALFDAALHTVGLGDPAAPADGPRIPFAWSGVTLHATGATALRLRLAPAPSSATAAGEGAVSLSLADATGSAVLSVDSLDLRPVAAEQLAAGGSGAGGLFRLEWKPAGDLLTAPAGELPVAVLDALPRPPAAEGTPVPDVVAVRLPDPTGADAAARPAVAAQAALALVQDWLADERWAASRLVVLTRGAVAVDPSSAADPAQAAVWGLVRAAQSENPGRLVLLDLDEDPGEEDPAALAAAAATGEPQVAVRGKALFAPRLVRAADAPAGGGAPGPAVFAPSGTVLVTGASGALGRVVARHLVTRHGVRRLVLASRRGPAADGAREFAAELGALGAAVETVACDVADREALVRLLDSLPDAHPLTGVVHAAGVTDDGVVPSLTPERVRRVFDPKVAGALHLDELTRGLDLSAFVLFSSAAGVFGNAGQGNYAAANAALDALAHTRRAAGLPGLSLAWGLWASTGTMTAGLAEADHRRIGRSGLVALETEEGLGLLDRALGSPEPLLVPVRWDLTVLREQARTGAPHPLLRDLVPAPVRRTEAAAAGSADAARSALSERLRGLTEAARTDLLVDLVRGHAAAVLGHDRPATVQATQAFRELGFDSLTAVELRNRLVSATGARLPAGLVFDYPTPDALARHLLGQLDGARPAGTVRAATRAGGAADSDEPLAIVAMSCRYPGGVRSPEDLWRLLATGTDAISDFPVDRGWDLDLLAADGATGSSTTRRGGFLYDAGEFDAAFFGISPREALAMDPQQRLLLETSWEAFERAGIDPATLRGSRTGVFTGVMYHDYASALRSVPEGVEGFLGTGNSGSVISGRLSYTFGLEGPAVTVDTACSSSLVALHLAVQALRQGECELALAGGVTVMAGPGAFVEFSRQRGLAADGRCKAFSANADGTGWAEGVGMLLVERLSDARRLGHPVLAVVRGSAVNQDGASNGLTAPNGPAQQRVIEQALAGAGLSPADVDVVEAHGTGTRLGDPIEAQALLATYGRGRSAERPLWLGSLKSNIGHTQAAAGVGGIIKMVEAMRHGVLPRTLHAEEPSPHVDWSDGTVRLLTEPVAWGEDGRPRRAAVSSFGFSGTNAHVVLEQAPAVSRTAPAARTKPAPPFTAPWLLSAKSPEALREQARRLLEHAREHVPERDGDREAAEIAYSLATSRTALEHRAAVVAPDTAGVLEGLAALAHGDPARSVVRAVAEPGRKRAFLFSGQGSQRLGMGRELHAAFPVFAEAFDEACAALDPHLEHPLRTVVFGDDAELLDRTDHAQPALFAVEVAAYRLVESWGVRPDLLAGHSVGEFAAAHVAGALSLEDAAALVAARGRLMQALPFGGVMAAVQASEEEVRELLAGHPEQADVAAVNGPSSMVVSGTRDAVSAVVERLEAQGRKTKPLSVSHAFHSPLMDPMLDDFRQVVETVTFAAPRLPVVSTLTGALVPAEEFCSVGYWVRHVREAVRFADAVSALADVGVGTFLEIGPGGVLTAMAQDSLDEHAVTVPLLRTDRPEGLAVTTALAHLHAHGTPVDWTAVFAGHGLRRVDLPTYPFQRTRYWLESAPASGNVAAAGLAEAGHALLGAAVPLADGDGLVLTGRLSPATHPWLADHAVMGAVLLPGTALVDLARRAALDEAVGCDRLDELTLGAPLVLPDDTAVRIQVRVGSPDGAGRRPLEIHSRTEDAPADEPWTRHAAGTLSTAEATADATADAAALADWPPSEAVAVPEEALDSLYGRMAGLGLDYGPVFRGVRAAWTREDALFAEVELPEGTDVSGFGLHPALLDAALHTVALDPGLLGPDADAGDRARIPFSWSGVTAHPAPSAGAVEALRIRLTPAGPDTVSLLAADPTGRIRTSVDSLVLRPVSAEQLAAARAGGSRDSLFRVDWTPLPLPRTPDAPPAGDRVVLFATDGPSEAGAVRSVAGRALALVQEWLADAEAEADADTGTDARGLVIVTRNAVAATAGDAARLDPAQAAVWGLVRSVQAEHPERFVLVDADHADRAQPEGLTAVLATGEPQSALRNGRAFVPRLARATGAGAPGPTPSLGLDPAGTVLVTGATGALGRLVARHLVAAHGVRHLVLTSRRGPDADGAGAFAAELAALGAEVATLACDAADRDALAAVLHGIPAAHPLTAVVHAAGVLDDAPVGSLTARRLDDVLGPKADAALHLHELTRDADLAAFVLFSSLAGTFGNAGQANYGAANAFLDALAQSRRAAGLPAVSLAWGPWAEAGGMRGMLGGAGAGALARMARAGVSPLSPEEGLALFDTASAPPTAETPTAGTAADTPGTAPDAVLLPVRLNLPALRRRATTEPVHALLHGLVRAPARPAREPTPGTAALAGQLAGASEEKRRRILLGVVRTQVATVLGHASSEAIGAAQAFRDLGFDSLTAVELRNHLGAITGLRLPASLLFDYPTPADLAGHLSAALPAAGPGGAEPAPSLLSEIDRLEAAFARSPYDRGTRATAALRLEVLLAKWREAAHDTGHGPGDDDSGTEVEEASDEELFELLDGELGTH</sequence>
<feature type="active site" description="Proton acceptor; for dehydratase activity" evidence="9">
    <location>
        <position position="2733"/>
    </location>
</feature>
<dbReference type="Pfam" id="PF21089">
    <property type="entry name" value="PKS_DH_N"/>
    <property type="match status" value="2"/>
</dbReference>
<dbReference type="SMART" id="SM00827">
    <property type="entry name" value="PKS_AT"/>
    <property type="match status" value="2"/>
</dbReference>
<dbReference type="Pfam" id="PF08990">
    <property type="entry name" value="Docking"/>
    <property type="match status" value="1"/>
</dbReference>
<dbReference type="EC" id="2.3.1.41" evidence="14"/>
<dbReference type="FunFam" id="3.40.47.10:FF:000019">
    <property type="entry name" value="Polyketide synthase type I"/>
    <property type="match status" value="2"/>
</dbReference>
<dbReference type="InterPro" id="IPR015083">
    <property type="entry name" value="NorB/c/GfsB-D-like_docking"/>
</dbReference>
<dbReference type="CDD" id="cd00833">
    <property type="entry name" value="PKS"/>
    <property type="match status" value="2"/>
</dbReference>
<evidence type="ECO:0000259" key="12">
    <source>
        <dbReference type="PROSITE" id="PS52004"/>
    </source>
</evidence>
<feature type="region of interest" description="N-terminal hotdog fold" evidence="9">
    <location>
        <begin position="946"/>
        <end position="1071"/>
    </location>
</feature>
<dbReference type="InterPro" id="IPR001227">
    <property type="entry name" value="Ac_transferase_dom_sf"/>
</dbReference>
<feature type="compositionally biased region" description="Acidic residues" evidence="10">
    <location>
        <begin position="3614"/>
        <end position="3634"/>
    </location>
</feature>
<keyword evidence="6" id="KW-0045">Antibiotic biosynthesis</keyword>
<feature type="domain" description="Carrier" evidence="11">
    <location>
        <begin position="1704"/>
        <end position="1779"/>
    </location>
</feature>
<feature type="domain" description="PKS/mFAS DH" evidence="13">
    <location>
        <begin position="2701"/>
        <end position="2994"/>
    </location>
</feature>
<evidence type="ECO:0000313" key="15">
    <source>
        <dbReference type="Proteomes" id="UP000231791"/>
    </source>
</evidence>
<dbReference type="InterPro" id="IPR055123">
    <property type="entry name" value="SpnB-like_Rossmann"/>
</dbReference>
<accession>A0A2K8P9P6</accession>
<dbReference type="Pfam" id="PF08659">
    <property type="entry name" value="KR"/>
    <property type="match status" value="2"/>
</dbReference>
<dbReference type="InterPro" id="IPR020806">
    <property type="entry name" value="PKS_PP-bd"/>
</dbReference>
<dbReference type="SUPFAM" id="SSF53901">
    <property type="entry name" value="Thiolase-like"/>
    <property type="match status" value="2"/>
</dbReference>
<dbReference type="CDD" id="cd08956">
    <property type="entry name" value="KR_3_FAS_SDR_x"/>
    <property type="match status" value="2"/>
</dbReference>
<dbReference type="GO" id="GO:0004312">
    <property type="term" value="F:fatty acid synthase activity"/>
    <property type="evidence" value="ECO:0007669"/>
    <property type="project" value="TreeGrafter"/>
</dbReference>
<dbReference type="Gene3D" id="3.40.50.720">
    <property type="entry name" value="NAD(P)-binding Rossmann-like Domain"/>
    <property type="match status" value="2"/>
</dbReference>
<feature type="domain" description="Ketosynthase family 3 (KS3)" evidence="12">
    <location>
        <begin position="39"/>
        <end position="466"/>
    </location>
</feature>
<dbReference type="Pfam" id="PF00550">
    <property type="entry name" value="PP-binding"/>
    <property type="match status" value="2"/>
</dbReference>
<dbReference type="SMART" id="SM01294">
    <property type="entry name" value="PKS_PP_betabranch"/>
    <property type="match status" value="2"/>
</dbReference>
<dbReference type="InterPro" id="IPR014043">
    <property type="entry name" value="Acyl_transferase_dom"/>
</dbReference>
<keyword evidence="7" id="KW-0511">Multifunctional enzyme</keyword>
<dbReference type="PANTHER" id="PTHR43775:SF51">
    <property type="entry name" value="INACTIVE PHENOLPHTHIOCEROL SYNTHESIS POLYKETIDE SYNTHASE TYPE I PKS1-RELATED"/>
    <property type="match status" value="1"/>
</dbReference>
<dbReference type="KEGG" id="slx:SLAV_02775"/>
<dbReference type="Gene3D" id="3.10.129.110">
    <property type="entry name" value="Polyketide synthase dehydratase"/>
    <property type="match status" value="2"/>
</dbReference>
<proteinExistence type="predicted"/>
<feature type="region of interest" description="N-terminal hotdog fold" evidence="9">
    <location>
        <begin position="2701"/>
        <end position="2828"/>
    </location>
</feature>
<dbReference type="Pfam" id="PF00109">
    <property type="entry name" value="ketoacyl-synt"/>
    <property type="match status" value="2"/>
</dbReference>
<feature type="domain" description="PKS/mFAS DH" evidence="13">
    <location>
        <begin position="946"/>
        <end position="1226"/>
    </location>
</feature>
<gene>
    <name evidence="14" type="ORF">SLAV_02775</name>
</gene>
<feature type="region of interest" description="Disordered" evidence="10">
    <location>
        <begin position="3394"/>
        <end position="3414"/>
    </location>
</feature>
<dbReference type="PROSITE" id="PS52004">
    <property type="entry name" value="KS3_2"/>
    <property type="match status" value="2"/>
</dbReference>
<feature type="active site" description="Proton donor; for dehydratase activity" evidence="9">
    <location>
        <position position="1141"/>
    </location>
</feature>
<dbReference type="GO" id="GO:0031177">
    <property type="term" value="F:phosphopantetheine binding"/>
    <property type="evidence" value="ECO:0007669"/>
    <property type="project" value="InterPro"/>
</dbReference>
<reference evidence="14 15" key="1">
    <citation type="submission" date="2017-11" db="EMBL/GenBank/DDBJ databases">
        <title>Complete genome sequence of Streptomyces lavendulae subsp. lavendulae CCM 3239 (formerly 'Streptomyces aureofaciens CCM 3239'), the producer of the angucycline-type antibiotic auricin.</title>
        <authorList>
            <person name="Busche T."/>
            <person name="Novakova R."/>
            <person name="Al'Dilaimi A."/>
            <person name="Homerova D."/>
            <person name="Feckova L."/>
            <person name="Rezuchova B."/>
            <person name="Mingyar E."/>
            <person name="Csolleiova D."/>
            <person name="Bekeova C."/>
            <person name="Winkler A."/>
            <person name="Sevcikova B."/>
            <person name="Kalinowski J."/>
            <person name="Kormanec J."/>
            <person name="Ruckert C."/>
        </authorList>
    </citation>
    <scope>NUCLEOTIDE SEQUENCE [LARGE SCALE GENOMIC DNA]</scope>
    <source>
        <strain evidence="14 15">CCM 3239</strain>
    </source>
</reference>
<evidence type="ECO:0000313" key="14">
    <source>
        <dbReference type="EMBL" id="ATZ22473.1"/>
    </source>
</evidence>
<dbReference type="Gene3D" id="3.40.47.10">
    <property type="match status" value="2"/>
</dbReference>
<dbReference type="Gene3D" id="3.40.366.10">
    <property type="entry name" value="Malonyl-Coenzyme A Acyl Carrier Protein, domain 2"/>
    <property type="match status" value="2"/>
</dbReference>
<evidence type="ECO:0000256" key="2">
    <source>
        <dbReference type="ARBA" id="ARBA00004792"/>
    </source>
</evidence>
<dbReference type="PROSITE" id="PS50075">
    <property type="entry name" value="CARRIER"/>
    <property type="match status" value="2"/>
</dbReference>
<keyword evidence="4" id="KW-0597">Phosphoprotein</keyword>
<dbReference type="SMART" id="SM00826">
    <property type="entry name" value="PKS_DH"/>
    <property type="match status" value="2"/>
</dbReference>
<dbReference type="InterPro" id="IPR057326">
    <property type="entry name" value="KR_dom"/>
</dbReference>
<dbReference type="Pfam" id="PF22953">
    <property type="entry name" value="SpnB_Rossmann"/>
    <property type="match status" value="2"/>
</dbReference>
<dbReference type="InterPro" id="IPR014030">
    <property type="entry name" value="Ketoacyl_synth_N"/>
</dbReference>
<evidence type="ECO:0000259" key="13">
    <source>
        <dbReference type="PROSITE" id="PS52019"/>
    </source>
</evidence>
<name>A0A2K8P9P6_STRLA</name>
<dbReference type="Gene3D" id="1.10.1200.10">
    <property type="entry name" value="ACP-like"/>
    <property type="match status" value="2"/>
</dbReference>
<evidence type="ECO:0000256" key="6">
    <source>
        <dbReference type="ARBA" id="ARBA00023194"/>
    </source>
</evidence>
<feature type="region of interest" description="C-terminal hotdog fold" evidence="9">
    <location>
        <begin position="2845"/>
        <end position="2994"/>
    </location>
</feature>
<feature type="region of interest" description="Disordered" evidence="10">
    <location>
        <begin position="3605"/>
        <end position="3640"/>
    </location>
</feature>
<dbReference type="SUPFAM" id="SSF51735">
    <property type="entry name" value="NAD(P)-binding Rossmann-fold domains"/>
    <property type="match status" value="4"/>
</dbReference>